<reference evidence="1" key="1">
    <citation type="submission" date="2020-11" db="EMBL/GenBank/DDBJ databases">
        <title>Isolation and identification of active actinomycetes.</title>
        <authorList>
            <person name="Sun X."/>
        </authorList>
    </citation>
    <scope>NUCLEOTIDE SEQUENCE</scope>
    <source>
        <strain evidence="1">NEAU-A11</strain>
    </source>
</reference>
<comment type="caution">
    <text evidence="1">The sequence shown here is derived from an EMBL/GenBank/DDBJ whole genome shotgun (WGS) entry which is preliminary data.</text>
</comment>
<dbReference type="Proteomes" id="UP000598146">
    <property type="component" value="Unassembled WGS sequence"/>
</dbReference>
<sequence>MLSPGGRFLIEAALPHTVIAGDRQVVVRHVDDDHVRLTLQQREVLSVATNAGGGAAGS</sequence>
<dbReference type="EMBL" id="JADQTO010000108">
    <property type="protein sequence ID" value="MBG0569378.1"/>
    <property type="molecule type" value="Genomic_DNA"/>
</dbReference>
<keyword evidence="2" id="KW-1185">Reference proteome</keyword>
<evidence type="ECO:0000313" key="1">
    <source>
        <dbReference type="EMBL" id="MBG0569378.1"/>
    </source>
</evidence>
<organism evidence="1 2">
    <name type="scientific">Actinoplanes aureus</name>
    <dbReference type="NCBI Taxonomy" id="2792083"/>
    <lineage>
        <taxon>Bacteria</taxon>
        <taxon>Bacillati</taxon>
        <taxon>Actinomycetota</taxon>
        <taxon>Actinomycetes</taxon>
        <taxon>Micromonosporales</taxon>
        <taxon>Micromonosporaceae</taxon>
        <taxon>Actinoplanes</taxon>
    </lineage>
</organism>
<accession>A0A931CL29</accession>
<dbReference type="RefSeq" id="WP_196421110.1">
    <property type="nucleotide sequence ID" value="NZ_JADQTO010000108.1"/>
</dbReference>
<proteinExistence type="predicted"/>
<name>A0A931CL29_9ACTN</name>
<evidence type="ECO:0000313" key="2">
    <source>
        <dbReference type="Proteomes" id="UP000598146"/>
    </source>
</evidence>
<protein>
    <submittedName>
        <fullName evidence="1">Uncharacterized protein</fullName>
    </submittedName>
</protein>
<dbReference type="AlphaFoldDB" id="A0A931CL29"/>
<gene>
    <name evidence="1" type="ORF">I4J89_49135</name>
</gene>